<organism evidence="1 2">
    <name type="scientific">Macroventuria anomochaeta</name>
    <dbReference type="NCBI Taxonomy" id="301207"/>
    <lineage>
        <taxon>Eukaryota</taxon>
        <taxon>Fungi</taxon>
        <taxon>Dikarya</taxon>
        <taxon>Ascomycota</taxon>
        <taxon>Pezizomycotina</taxon>
        <taxon>Dothideomycetes</taxon>
        <taxon>Pleosporomycetidae</taxon>
        <taxon>Pleosporales</taxon>
        <taxon>Pleosporineae</taxon>
        <taxon>Didymellaceae</taxon>
        <taxon>Macroventuria</taxon>
    </lineage>
</organism>
<gene>
    <name evidence="1" type="ORF">BU25DRAFT_298792</name>
</gene>
<dbReference type="EMBL" id="MU006728">
    <property type="protein sequence ID" value="KAF2624879.1"/>
    <property type="molecule type" value="Genomic_DNA"/>
</dbReference>
<name>A0ACB6RVB4_9PLEO</name>
<feature type="non-terminal residue" evidence="1">
    <location>
        <position position="113"/>
    </location>
</feature>
<feature type="non-terminal residue" evidence="1">
    <location>
        <position position="1"/>
    </location>
</feature>
<proteinExistence type="predicted"/>
<comment type="caution">
    <text evidence="1">The sequence shown here is derived from an EMBL/GenBank/DDBJ whole genome shotgun (WGS) entry which is preliminary data.</text>
</comment>
<evidence type="ECO:0000313" key="2">
    <source>
        <dbReference type="Proteomes" id="UP000799754"/>
    </source>
</evidence>
<sequence length="113" mass="13352">QTTIPQQELDLVEYIKQLTTRHIPSNRRMVRNFASSVAQNPCSDTWITRFLHRHRNQLTSQWTTGMDSNCHNAESGYKYKLYFDLLQQKVAEYEIEPEHMYNMDEKGEVLGTV</sequence>
<dbReference type="Proteomes" id="UP000799754">
    <property type="component" value="Unassembled WGS sequence"/>
</dbReference>
<reference evidence="1" key="1">
    <citation type="journal article" date="2020" name="Stud. Mycol.">
        <title>101 Dothideomycetes genomes: a test case for predicting lifestyles and emergence of pathogens.</title>
        <authorList>
            <person name="Haridas S."/>
            <person name="Albert R."/>
            <person name="Binder M."/>
            <person name="Bloem J."/>
            <person name="Labutti K."/>
            <person name="Salamov A."/>
            <person name="Andreopoulos B."/>
            <person name="Baker S."/>
            <person name="Barry K."/>
            <person name="Bills G."/>
            <person name="Bluhm B."/>
            <person name="Cannon C."/>
            <person name="Castanera R."/>
            <person name="Culley D."/>
            <person name="Daum C."/>
            <person name="Ezra D."/>
            <person name="Gonzalez J."/>
            <person name="Henrissat B."/>
            <person name="Kuo A."/>
            <person name="Liang C."/>
            <person name="Lipzen A."/>
            <person name="Lutzoni F."/>
            <person name="Magnuson J."/>
            <person name="Mondo S."/>
            <person name="Nolan M."/>
            <person name="Ohm R."/>
            <person name="Pangilinan J."/>
            <person name="Park H.-J."/>
            <person name="Ramirez L."/>
            <person name="Alfaro M."/>
            <person name="Sun H."/>
            <person name="Tritt A."/>
            <person name="Yoshinaga Y."/>
            <person name="Zwiers L.-H."/>
            <person name="Turgeon B."/>
            <person name="Goodwin S."/>
            <person name="Spatafora J."/>
            <person name="Crous P."/>
            <person name="Grigoriev I."/>
        </authorList>
    </citation>
    <scope>NUCLEOTIDE SEQUENCE</scope>
    <source>
        <strain evidence="1">CBS 525.71</strain>
    </source>
</reference>
<accession>A0ACB6RVB4</accession>
<evidence type="ECO:0000313" key="1">
    <source>
        <dbReference type="EMBL" id="KAF2624879.1"/>
    </source>
</evidence>
<keyword evidence="2" id="KW-1185">Reference proteome</keyword>
<protein>
    <submittedName>
        <fullName evidence="1">Uncharacterized protein</fullName>
    </submittedName>
</protein>